<evidence type="ECO:0000313" key="6">
    <source>
        <dbReference type="EMBL" id="TQV73336.1"/>
    </source>
</evidence>
<evidence type="ECO:0000313" key="7">
    <source>
        <dbReference type="Proteomes" id="UP000315252"/>
    </source>
</evidence>
<keyword evidence="7" id="KW-1185">Reference proteome</keyword>
<dbReference type="RefSeq" id="WP_142899236.1">
    <property type="nucleotide sequence ID" value="NZ_ML660062.1"/>
</dbReference>
<dbReference type="SUPFAM" id="SSF103088">
    <property type="entry name" value="OmpA-like"/>
    <property type="match status" value="1"/>
</dbReference>
<dbReference type="AlphaFoldDB" id="A0A545T7Y1"/>
<dbReference type="PROSITE" id="PS51123">
    <property type="entry name" value="OMPA_2"/>
    <property type="match status" value="1"/>
</dbReference>
<dbReference type="InterPro" id="IPR050330">
    <property type="entry name" value="Bact_OuterMem_StrucFunc"/>
</dbReference>
<dbReference type="Pfam" id="PF00691">
    <property type="entry name" value="OmpA"/>
    <property type="match status" value="1"/>
</dbReference>
<dbReference type="InterPro" id="IPR036737">
    <property type="entry name" value="OmpA-like_sf"/>
</dbReference>
<dbReference type="Gene3D" id="3.30.1330.60">
    <property type="entry name" value="OmpA-like domain"/>
    <property type="match status" value="1"/>
</dbReference>
<dbReference type="OrthoDB" id="189250at2"/>
<evidence type="ECO:0000256" key="3">
    <source>
        <dbReference type="ARBA" id="ARBA00023237"/>
    </source>
</evidence>
<keyword evidence="2 4" id="KW-0472">Membrane</keyword>
<proteinExistence type="predicted"/>
<dbReference type="PRINTS" id="PR01021">
    <property type="entry name" value="OMPADOMAIN"/>
</dbReference>
<name>A0A545T7Y1_9PROT</name>
<evidence type="ECO:0000256" key="1">
    <source>
        <dbReference type="ARBA" id="ARBA00004442"/>
    </source>
</evidence>
<evidence type="ECO:0000256" key="2">
    <source>
        <dbReference type="ARBA" id="ARBA00023136"/>
    </source>
</evidence>
<comment type="subcellular location">
    <subcellularLocation>
        <location evidence="1">Cell outer membrane</location>
    </subcellularLocation>
</comment>
<dbReference type="PANTHER" id="PTHR30329:SF21">
    <property type="entry name" value="LIPOPROTEIN YIAD-RELATED"/>
    <property type="match status" value="1"/>
</dbReference>
<dbReference type="InterPro" id="IPR006665">
    <property type="entry name" value="OmpA-like"/>
</dbReference>
<keyword evidence="3" id="KW-0998">Cell outer membrane</keyword>
<gene>
    <name evidence="6" type="ORF">FKG95_25300</name>
</gene>
<comment type="caution">
    <text evidence="6">The sequence shown here is derived from an EMBL/GenBank/DDBJ whole genome shotgun (WGS) entry which is preliminary data.</text>
</comment>
<organism evidence="6 7">
    <name type="scientific">Denitrobaculum tricleocarpae</name>
    <dbReference type="NCBI Taxonomy" id="2591009"/>
    <lineage>
        <taxon>Bacteria</taxon>
        <taxon>Pseudomonadati</taxon>
        <taxon>Pseudomonadota</taxon>
        <taxon>Alphaproteobacteria</taxon>
        <taxon>Rhodospirillales</taxon>
        <taxon>Rhodospirillaceae</taxon>
        <taxon>Denitrobaculum</taxon>
    </lineage>
</organism>
<sequence length="295" mass="31323">MFPTKLLGALAALTLLSGCAGFGVGYDIENMRNANASGGTPFTQALTEEYRQITLFEADEMYDWQDAGYFSQKGLRAAGGEVVLPEEISAWHLPADKVGELTDARARLVTALDNGGRENKPERAAHAQGRFDCWIEQQEENHQPDHIAACRDEFFAALADLEAKPAPAPAPAAAAPAPAPVIATDAPKPFVLLFDFDSSSVRGGDFAKLDEAVSTASALDDAEFAVTGHADRAGSEEYNIDLSLQRADAVRAALIDRGVAPDAISVGGRGEAESAVPTADGVREQANRRVEVIIQ</sequence>
<dbReference type="Proteomes" id="UP000315252">
    <property type="component" value="Unassembled WGS sequence"/>
</dbReference>
<dbReference type="InterPro" id="IPR006664">
    <property type="entry name" value="OMP_bac"/>
</dbReference>
<accession>A0A545T7Y1</accession>
<dbReference type="PANTHER" id="PTHR30329">
    <property type="entry name" value="STATOR ELEMENT OF FLAGELLAR MOTOR COMPLEX"/>
    <property type="match status" value="1"/>
</dbReference>
<reference evidence="6 7" key="1">
    <citation type="submission" date="2019-06" db="EMBL/GenBank/DDBJ databases">
        <title>Whole genome sequence for Rhodospirillaceae sp. R148.</title>
        <authorList>
            <person name="Wang G."/>
        </authorList>
    </citation>
    <scope>NUCLEOTIDE SEQUENCE [LARGE SCALE GENOMIC DNA]</scope>
    <source>
        <strain evidence="6 7">R148</strain>
    </source>
</reference>
<dbReference type="GO" id="GO:0009279">
    <property type="term" value="C:cell outer membrane"/>
    <property type="evidence" value="ECO:0007669"/>
    <property type="project" value="UniProtKB-SubCell"/>
</dbReference>
<evidence type="ECO:0000256" key="4">
    <source>
        <dbReference type="PROSITE-ProRule" id="PRU00473"/>
    </source>
</evidence>
<dbReference type="PROSITE" id="PS51257">
    <property type="entry name" value="PROKAR_LIPOPROTEIN"/>
    <property type="match status" value="1"/>
</dbReference>
<dbReference type="CDD" id="cd07185">
    <property type="entry name" value="OmpA_C-like"/>
    <property type="match status" value="1"/>
</dbReference>
<dbReference type="EMBL" id="VHSH01000011">
    <property type="protein sequence ID" value="TQV73336.1"/>
    <property type="molecule type" value="Genomic_DNA"/>
</dbReference>
<feature type="domain" description="OmpA-like" evidence="5">
    <location>
        <begin position="181"/>
        <end position="295"/>
    </location>
</feature>
<evidence type="ECO:0000259" key="5">
    <source>
        <dbReference type="PROSITE" id="PS51123"/>
    </source>
</evidence>
<protein>
    <submittedName>
        <fullName evidence="6">OmpA family protein</fullName>
    </submittedName>
</protein>